<evidence type="ECO:0008006" key="4">
    <source>
        <dbReference type="Google" id="ProtNLM"/>
    </source>
</evidence>
<accession>A0A9D1T3H2</accession>
<dbReference type="EMBL" id="DVOR01000138">
    <property type="protein sequence ID" value="HIV09313.1"/>
    <property type="molecule type" value="Genomic_DNA"/>
</dbReference>
<comment type="caution">
    <text evidence="2">The sequence shown here is derived from an EMBL/GenBank/DDBJ whole genome shotgun (WGS) entry which is preliminary data.</text>
</comment>
<dbReference type="Gene3D" id="1.10.30.50">
    <property type="match status" value="1"/>
</dbReference>
<dbReference type="AlphaFoldDB" id="A0A9D1T3H2"/>
<evidence type="ECO:0000256" key="1">
    <source>
        <dbReference type="SAM" id="MobiDB-lite"/>
    </source>
</evidence>
<reference evidence="2" key="1">
    <citation type="submission" date="2020-10" db="EMBL/GenBank/DDBJ databases">
        <authorList>
            <person name="Gilroy R."/>
        </authorList>
    </citation>
    <scope>NUCLEOTIDE SEQUENCE</scope>
    <source>
        <strain evidence="2">35461</strain>
    </source>
</reference>
<dbReference type="Proteomes" id="UP000886845">
    <property type="component" value="Unassembled WGS sequence"/>
</dbReference>
<name>A0A9D1T3H2_9BACT</name>
<gene>
    <name evidence="2" type="ORF">IAC79_04285</name>
</gene>
<proteinExistence type="predicted"/>
<reference evidence="2" key="2">
    <citation type="journal article" date="2021" name="PeerJ">
        <title>Extensive microbial diversity within the chicken gut microbiome revealed by metagenomics and culture.</title>
        <authorList>
            <person name="Gilroy R."/>
            <person name="Ravi A."/>
            <person name="Getino M."/>
            <person name="Pursley I."/>
            <person name="Horton D.L."/>
            <person name="Alikhan N.F."/>
            <person name="Baker D."/>
            <person name="Gharbi K."/>
            <person name="Hall N."/>
            <person name="Watson M."/>
            <person name="Adriaenssens E.M."/>
            <person name="Foster-Nyarko E."/>
            <person name="Jarju S."/>
            <person name="Secka A."/>
            <person name="Antonio M."/>
            <person name="Oren A."/>
            <person name="Chaudhuri R.R."/>
            <person name="La Ragione R."/>
            <person name="Hildebrand F."/>
            <person name="Pallen M.J."/>
        </authorList>
    </citation>
    <scope>NUCLEOTIDE SEQUENCE</scope>
    <source>
        <strain evidence="2">35461</strain>
    </source>
</reference>
<sequence length="222" mass="25709">MVKIERSYPAPPSLAAEEERGGANYRGKDVIRQLVSDFHGKCYLCEIDKLQSVQVEHLRPHHDKSDRARLLDWDNLFLCCGHCNSVKNQACYETDVVDCCRTDPEQILEQQLDKSGHVCVQPRIDTPEAIVTARLLTECFERRNTGIREIECQTRVDELKAELAVLYKQLGQLRRGTMPEKERALRTLRGLLNREHRFAGFLRTYVRSRLEDYPELEPLVSL</sequence>
<evidence type="ECO:0000313" key="3">
    <source>
        <dbReference type="Proteomes" id="UP000886845"/>
    </source>
</evidence>
<organism evidence="2 3">
    <name type="scientific">Candidatus Spyradenecus faecavium</name>
    <dbReference type="NCBI Taxonomy" id="2840947"/>
    <lineage>
        <taxon>Bacteria</taxon>
        <taxon>Pseudomonadati</taxon>
        <taxon>Lentisphaerota</taxon>
        <taxon>Lentisphaeria</taxon>
        <taxon>Lentisphaerales</taxon>
        <taxon>Lentisphaeraceae</taxon>
        <taxon>Lentisphaeraceae incertae sedis</taxon>
        <taxon>Candidatus Spyradenecus</taxon>
    </lineage>
</organism>
<dbReference type="CDD" id="cd00085">
    <property type="entry name" value="HNHc"/>
    <property type="match status" value="1"/>
</dbReference>
<dbReference type="InterPro" id="IPR003615">
    <property type="entry name" value="HNH_nuc"/>
</dbReference>
<feature type="region of interest" description="Disordered" evidence="1">
    <location>
        <begin position="1"/>
        <end position="21"/>
    </location>
</feature>
<evidence type="ECO:0000313" key="2">
    <source>
        <dbReference type="EMBL" id="HIV09313.1"/>
    </source>
</evidence>
<protein>
    <recommendedName>
        <fullName evidence="4">TIGR02646 family protein</fullName>
    </recommendedName>
</protein>